<reference evidence="3" key="1">
    <citation type="journal article" date="2015" name="Nature">
        <title>Complex archaea that bridge the gap between prokaryotes and eukaryotes.</title>
        <authorList>
            <person name="Spang A."/>
            <person name="Saw J.H."/>
            <person name="Jorgensen S.L."/>
            <person name="Zaremba-Niedzwiedzka K."/>
            <person name="Martijn J."/>
            <person name="Lind A.E."/>
            <person name="van Eijk R."/>
            <person name="Schleper C."/>
            <person name="Guy L."/>
            <person name="Ettema T.J."/>
        </authorList>
    </citation>
    <scope>NUCLEOTIDE SEQUENCE</scope>
</reference>
<keyword evidence="1" id="KW-0175">Coiled coil</keyword>
<name>A0A0F9NJH8_9ZZZZ</name>
<feature type="compositionally biased region" description="Pro residues" evidence="2">
    <location>
        <begin position="31"/>
        <end position="51"/>
    </location>
</feature>
<organism evidence="3">
    <name type="scientific">marine sediment metagenome</name>
    <dbReference type="NCBI Taxonomy" id="412755"/>
    <lineage>
        <taxon>unclassified sequences</taxon>
        <taxon>metagenomes</taxon>
        <taxon>ecological metagenomes</taxon>
    </lineage>
</organism>
<feature type="region of interest" description="Disordered" evidence="2">
    <location>
        <begin position="26"/>
        <end position="59"/>
    </location>
</feature>
<dbReference type="EMBL" id="LAZR01006884">
    <property type="protein sequence ID" value="KKM89010.1"/>
    <property type="molecule type" value="Genomic_DNA"/>
</dbReference>
<protein>
    <submittedName>
        <fullName evidence="3">Uncharacterized protein</fullName>
    </submittedName>
</protein>
<evidence type="ECO:0000256" key="2">
    <source>
        <dbReference type="SAM" id="MobiDB-lite"/>
    </source>
</evidence>
<evidence type="ECO:0000256" key="1">
    <source>
        <dbReference type="SAM" id="Coils"/>
    </source>
</evidence>
<comment type="caution">
    <text evidence="3">The sequence shown here is derived from an EMBL/GenBank/DDBJ whole genome shotgun (WGS) entry which is preliminary data.</text>
</comment>
<dbReference type="AlphaFoldDB" id="A0A0F9NJH8"/>
<sequence>MKSLFTLLLFSILFTSVLANQSFAQQEDQVPIPPPIPQPIPEPEPIPQPEPEPIREPFPGLTDEEKLEQLTEENKKLKAEKGQLESQIDDLKIDKSFLQNQIDELNKKLNNLNAVVLEQIKVIMSLVIQLKDTVFEKVFSPFNSA</sequence>
<gene>
    <name evidence="3" type="ORF">LCGC14_1252990</name>
</gene>
<feature type="coiled-coil region" evidence="1">
    <location>
        <begin position="60"/>
        <end position="115"/>
    </location>
</feature>
<evidence type="ECO:0000313" key="3">
    <source>
        <dbReference type="EMBL" id="KKM89010.1"/>
    </source>
</evidence>
<accession>A0A0F9NJH8</accession>
<dbReference type="Gene3D" id="6.10.280.220">
    <property type="match status" value="1"/>
</dbReference>
<proteinExistence type="predicted"/>